<dbReference type="GeneID" id="10326640"/>
<accession>E3SIQ2</accession>
<proteinExistence type="predicted"/>
<dbReference type="OrthoDB" id="18616at10239"/>
<organism evidence="2 3">
    <name type="scientific">Synechococcus phage S-SM2</name>
    <dbReference type="NCBI Taxonomy" id="444860"/>
    <lineage>
        <taxon>Viruses</taxon>
        <taxon>Duplodnaviria</taxon>
        <taxon>Heunggongvirae</taxon>
        <taxon>Uroviricota</taxon>
        <taxon>Caudoviricetes</taxon>
        <taxon>Pantevenvirales</taxon>
        <taxon>Kyanoviridae</taxon>
        <taxon>Nilusvirus</taxon>
        <taxon>Nilusvirus ssm2</taxon>
    </lineage>
</organism>
<keyword evidence="3" id="KW-1185">Reference proteome</keyword>
<protein>
    <submittedName>
        <fullName evidence="2">T4-like baseplate tail tube cap</fullName>
    </submittedName>
</protein>
<evidence type="ECO:0000313" key="2">
    <source>
        <dbReference type="EMBL" id="ADO97350.1"/>
    </source>
</evidence>
<dbReference type="RefSeq" id="YP_004322164.1">
    <property type="nucleotide sequence ID" value="NC_015279.1"/>
</dbReference>
<dbReference type="KEGG" id="vg:10326640"/>
<gene>
    <name evidence="2" type="ORF">SSM2_006</name>
</gene>
<name>E3SIQ2_9CAUD</name>
<feature type="compositionally biased region" description="Basic and acidic residues" evidence="1">
    <location>
        <begin position="92"/>
        <end position="109"/>
    </location>
</feature>
<feature type="compositionally biased region" description="Polar residues" evidence="1">
    <location>
        <begin position="133"/>
        <end position="154"/>
    </location>
</feature>
<evidence type="ECO:0000256" key="1">
    <source>
        <dbReference type="SAM" id="MobiDB-lite"/>
    </source>
</evidence>
<reference evidence="2 3" key="1">
    <citation type="journal article" date="2010" name="Environ. Microbiol.">
        <title>Genomic analysis of oceanic cyanobacterial myoviruses compared with T4-like myoviruses from diverse hosts and environments.</title>
        <authorList>
            <person name="Sullivan M.B."/>
            <person name="Huang K.H."/>
            <person name="Ignacio-Espinoza J.C."/>
            <person name="Berlin A.M."/>
            <person name="Kelly L."/>
            <person name="Weigele P.R."/>
            <person name="DeFrancesco A.S."/>
            <person name="Kern S.E."/>
            <person name="Thompson L.R."/>
            <person name="Young S."/>
            <person name="Yandava C."/>
            <person name="Fu R."/>
            <person name="Krastins B."/>
            <person name="Chase M."/>
            <person name="Sarracino D."/>
            <person name="Osburne M.S."/>
            <person name="Henn M.R."/>
            <person name="Chisholm S.W."/>
        </authorList>
    </citation>
    <scope>NUCLEOTIDE SEQUENCE [LARGE SCALE GENOMIC DNA]</scope>
    <source>
        <strain evidence="2">8017-1</strain>
    </source>
</reference>
<dbReference type="EMBL" id="GU071095">
    <property type="protein sequence ID" value="ADO97350.1"/>
    <property type="molecule type" value="Genomic_DNA"/>
</dbReference>
<feature type="region of interest" description="Disordered" evidence="1">
    <location>
        <begin position="59"/>
        <end position="157"/>
    </location>
</feature>
<dbReference type="Proteomes" id="UP000006524">
    <property type="component" value="Segment"/>
</dbReference>
<sequence>MASATSKVSVVTTGTSVRNRKKSYYVTDVTTLADGSMQRQTYRSDAQGNNKELVQTVKSDPEGNITSDVVQSNATTEEKRALANPDSTLRSSIRDQTKKAGEEALKNEEQAAAGGLTDVGKKNIEVVGGGSGNKETTNQNQDSQPAPLSATSIPSAADTRKSFPNCIYPLDLGKTKQDVIKFTMLEYVPKSFNSGNFGFSDRPESRDGIGTVILPIPGGIQDTNSVQWAGSSMNAAEAAMANVALRGITEGTTGFFGGVQDFADAVSKNSGEAGTAIANIFAGKASGTGAQLLTRTTGGIINPNLELLFTGPSLRTFSFQFKMNAREAAESREIVKIIRFFKQGSAAQKSSSNLFLKSPHTFQIQYLHRGPGGKDNPFMNKIKECALQSVSVNYTPEGNYATFDDGAMTSYELTLQFSELEPVFNNDYAQDNDTTIGF</sequence>
<evidence type="ECO:0000313" key="3">
    <source>
        <dbReference type="Proteomes" id="UP000006524"/>
    </source>
</evidence>
<feature type="compositionally biased region" description="Polar residues" evidence="1">
    <location>
        <begin position="59"/>
        <end position="75"/>
    </location>
</feature>